<dbReference type="Proteomes" id="UP000325577">
    <property type="component" value="Linkage Group LG0"/>
</dbReference>
<name>A0A5J5C468_9ASTE</name>
<reference evidence="1 2" key="1">
    <citation type="submission" date="2019-09" db="EMBL/GenBank/DDBJ databases">
        <title>A chromosome-level genome assembly of the Chinese tupelo Nyssa sinensis.</title>
        <authorList>
            <person name="Yang X."/>
            <person name="Kang M."/>
            <person name="Yang Y."/>
            <person name="Xiong H."/>
            <person name="Wang M."/>
            <person name="Zhang Z."/>
            <person name="Wang Z."/>
            <person name="Wu H."/>
            <person name="Ma T."/>
            <person name="Liu J."/>
            <person name="Xi Z."/>
        </authorList>
    </citation>
    <scope>NUCLEOTIDE SEQUENCE [LARGE SCALE GENOMIC DNA]</scope>
    <source>
        <strain evidence="1">J267</strain>
        <tissue evidence="1">Leaf</tissue>
    </source>
</reference>
<keyword evidence="2" id="KW-1185">Reference proteome</keyword>
<protein>
    <submittedName>
        <fullName evidence="1">Uncharacterized protein</fullName>
    </submittedName>
</protein>
<sequence length="79" mass="9178">MRRLTNLKFVRIDNCQLLKERCTKESGPELNTPFIIEIVFSPWLQTGRRIHCDYGGPFYSWLSPAVCLDIKSDKSFVPT</sequence>
<accession>A0A5J5C468</accession>
<evidence type="ECO:0000313" key="1">
    <source>
        <dbReference type="EMBL" id="KAA8548401.1"/>
    </source>
</evidence>
<dbReference type="EMBL" id="CM018031">
    <property type="protein sequence ID" value="KAA8548401.1"/>
    <property type="molecule type" value="Genomic_DNA"/>
</dbReference>
<evidence type="ECO:0000313" key="2">
    <source>
        <dbReference type="Proteomes" id="UP000325577"/>
    </source>
</evidence>
<organism evidence="1 2">
    <name type="scientific">Nyssa sinensis</name>
    <dbReference type="NCBI Taxonomy" id="561372"/>
    <lineage>
        <taxon>Eukaryota</taxon>
        <taxon>Viridiplantae</taxon>
        <taxon>Streptophyta</taxon>
        <taxon>Embryophyta</taxon>
        <taxon>Tracheophyta</taxon>
        <taxon>Spermatophyta</taxon>
        <taxon>Magnoliopsida</taxon>
        <taxon>eudicotyledons</taxon>
        <taxon>Gunneridae</taxon>
        <taxon>Pentapetalae</taxon>
        <taxon>asterids</taxon>
        <taxon>Cornales</taxon>
        <taxon>Nyssaceae</taxon>
        <taxon>Nyssa</taxon>
    </lineage>
</organism>
<dbReference type="AlphaFoldDB" id="A0A5J5C468"/>
<proteinExistence type="predicted"/>
<gene>
    <name evidence="1" type="ORF">F0562_000085</name>
</gene>